<name>A0A562ULZ6_9SPHN</name>
<keyword evidence="3" id="KW-1185">Reference proteome</keyword>
<feature type="domain" description="Tll0287-like" evidence="1">
    <location>
        <begin position="25"/>
        <end position="187"/>
    </location>
</feature>
<evidence type="ECO:0000259" key="1">
    <source>
        <dbReference type="Pfam" id="PF11845"/>
    </source>
</evidence>
<dbReference type="RefSeq" id="WP_067597794.1">
    <property type="nucleotide sequence ID" value="NZ_CP015963.1"/>
</dbReference>
<dbReference type="Pfam" id="PF11845">
    <property type="entry name" value="Tll0287-like"/>
    <property type="match status" value="1"/>
</dbReference>
<evidence type="ECO:0000313" key="3">
    <source>
        <dbReference type="Proteomes" id="UP000320547"/>
    </source>
</evidence>
<protein>
    <submittedName>
        <fullName evidence="2">Uncharacterized protein DUF3365</fullName>
    </submittedName>
</protein>
<proteinExistence type="predicted"/>
<reference evidence="2 3" key="1">
    <citation type="submission" date="2019-07" db="EMBL/GenBank/DDBJ databases">
        <title>Genomic Encyclopedia of Archaeal and Bacterial Type Strains, Phase II (KMG-II): from individual species to whole genera.</title>
        <authorList>
            <person name="Goeker M."/>
        </authorList>
    </citation>
    <scope>NUCLEOTIDE SEQUENCE [LARGE SCALE GENOMIC DNA]</scope>
    <source>
        <strain evidence="2 3">ATCC BAA-2084</strain>
    </source>
</reference>
<dbReference type="Proteomes" id="UP000320547">
    <property type="component" value="Unassembled WGS sequence"/>
</dbReference>
<accession>A0A562ULZ6</accession>
<evidence type="ECO:0000313" key="2">
    <source>
        <dbReference type="EMBL" id="TWJ06643.1"/>
    </source>
</evidence>
<dbReference type="PROSITE" id="PS51257">
    <property type="entry name" value="PROKAR_LIPOPROTEIN"/>
    <property type="match status" value="1"/>
</dbReference>
<comment type="caution">
    <text evidence="2">The sequence shown here is derived from an EMBL/GenBank/DDBJ whole genome shotgun (WGS) entry which is preliminary data.</text>
</comment>
<dbReference type="AlphaFoldDB" id="A0A562ULZ6"/>
<organism evidence="2 3">
    <name type="scientific">Altererythrobacter ishigakiensis</name>
    <dbReference type="NCBI Taxonomy" id="476157"/>
    <lineage>
        <taxon>Bacteria</taxon>
        <taxon>Pseudomonadati</taxon>
        <taxon>Pseudomonadota</taxon>
        <taxon>Alphaproteobacteria</taxon>
        <taxon>Sphingomonadales</taxon>
        <taxon>Erythrobacteraceae</taxon>
        <taxon>Altererythrobacter</taxon>
    </lineage>
</organism>
<dbReference type="STRING" id="476157.GCA_001663155_00854"/>
<sequence>MNPDRYRTLLLFVAACAVGACSQGDRSVAEEAEFLLQSEKLTARFQSELQRELSNALSEVGPVGAIGVCQSAAPAIGERLSENSGFRVSRIARRNRNAGNGILPDLEPLYSELEASPMQDGFPRSVHGTVDGRLVYLRAIPMQEKPCSACHGSNIDPALSKVISQSYQDDRAVGFEPGELRGAFLVEQSTTLPILLPG</sequence>
<dbReference type="EMBL" id="VLLK01000002">
    <property type="protein sequence ID" value="TWJ06643.1"/>
    <property type="molecule type" value="Genomic_DNA"/>
</dbReference>
<dbReference type="InterPro" id="IPR021796">
    <property type="entry name" value="Tll0287-like_dom"/>
</dbReference>
<gene>
    <name evidence="2" type="ORF">JN10_2179</name>
</gene>
<dbReference type="OrthoDB" id="9797588at2"/>